<dbReference type="SUPFAM" id="SSF51445">
    <property type="entry name" value="(Trans)glycosidases"/>
    <property type="match status" value="1"/>
</dbReference>
<evidence type="ECO:0000256" key="7">
    <source>
        <dbReference type="ARBA" id="ARBA00022729"/>
    </source>
</evidence>
<evidence type="ECO:0000256" key="12">
    <source>
        <dbReference type="SAM" id="SignalP"/>
    </source>
</evidence>
<evidence type="ECO:0000256" key="8">
    <source>
        <dbReference type="ARBA" id="ARBA00022801"/>
    </source>
</evidence>
<dbReference type="EC" id="3.2.1.23" evidence="4 10"/>
<reference evidence="16" key="1">
    <citation type="submission" date="2015-12" db="EMBL/GenBank/DDBJ databases">
        <title>Update maize B73 reference genome by single molecule sequencing technologies.</title>
        <authorList>
            <consortium name="Maize Genome Sequencing Project"/>
            <person name="Ware D."/>
        </authorList>
    </citation>
    <scope>NUCLEOTIDE SEQUENCE [LARGE SCALE GENOMIC DNA]</scope>
    <source>
        <strain evidence="16">cv. B73</strain>
    </source>
</reference>
<keyword evidence="8 10" id="KW-0378">Hydrolase</keyword>
<comment type="similarity">
    <text evidence="3 11">Belongs to the glycosyl hydrolase 35 family.</text>
</comment>
<dbReference type="OrthoDB" id="1657402at2759"/>
<evidence type="ECO:0000256" key="11">
    <source>
        <dbReference type="RuleBase" id="RU003679"/>
    </source>
</evidence>
<reference evidence="15" key="3">
    <citation type="submission" date="2021-05" db="UniProtKB">
        <authorList>
            <consortium name="EnsemblPlants"/>
        </authorList>
    </citation>
    <scope>IDENTIFICATION</scope>
    <source>
        <strain evidence="15">cv. B73</strain>
    </source>
</reference>
<dbReference type="GO" id="GO:0004565">
    <property type="term" value="F:beta-galactosidase activity"/>
    <property type="evidence" value="ECO:0007669"/>
    <property type="project" value="UniProtKB-EC"/>
</dbReference>
<evidence type="ECO:0000256" key="10">
    <source>
        <dbReference type="RuleBase" id="RU000675"/>
    </source>
</evidence>
<dbReference type="InterPro" id="IPR017853">
    <property type="entry name" value="GH"/>
</dbReference>
<feature type="domain" description="Beta-galactosidase beta-sandwich" evidence="14">
    <location>
        <begin position="365"/>
        <end position="419"/>
    </location>
</feature>
<evidence type="ECO:0000256" key="6">
    <source>
        <dbReference type="ARBA" id="ARBA00022525"/>
    </source>
</evidence>
<evidence type="ECO:0000256" key="2">
    <source>
        <dbReference type="ARBA" id="ARBA00004271"/>
    </source>
</evidence>
<dbReference type="InterPro" id="IPR041392">
    <property type="entry name" value="GHD"/>
</dbReference>
<evidence type="ECO:0007829" key="17">
    <source>
        <dbReference type="PeptideAtlas" id="A0A804LHA1"/>
    </source>
</evidence>
<dbReference type="Gene3D" id="2.60.120.260">
    <property type="entry name" value="Galactose-binding domain-like"/>
    <property type="match status" value="1"/>
</dbReference>
<evidence type="ECO:0000313" key="15">
    <source>
        <dbReference type="EnsemblPlants" id="Zm00001eb011050_P002"/>
    </source>
</evidence>
<gene>
    <name evidence="15" type="primary">LOC100279948</name>
</gene>
<accession>A0A804LHA1</accession>
<reference evidence="15" key="2">
    <citation type="submission" date="2019-07" db="EMBL/GenBank/DDBJ databases">
        <authorList>
            <person name="Seetharam A."/>
            <person name="Woodhouse M."/>
            <person name="Cannon E."/>
        </authorList>
    </citation>
    <scope>NUCLEOTIDE SEQUENCE [LARGE SCALE GENOMIC DNA]</scope>
    <source>
        <strain evidence="15">cv. B73</strain>
    </source>
</reference>
<dbReference type="FunFam" id="3.20.20.80:FF:000006">
    <property type="entry name" value="Beta-galactosidase"/>
    <property type="match status" value="1"/>
</dbReference>
<dbReference type="InterPro" id="IPR019801">
    <property type="entry name" value="Glyco_hydro_35_CS"/>
</dbReference>
<dbReference type="PROSITE" id="PS01182">
    <property type="entry name" value="GLYCOSYL_HYDROL_F35"/>
    <property type="match status" value="1"/>
</dbReference>
<keyword evidence="6" id="KW-0964">Secreted</keyword>
<dbReference type="Gramene" id="Zm00001eb011050_T002">
    <property type="protein sequence ID" value="Zm00001eb011050_P002"/>
    <property type="gene ID" value="Zm00001eb011050"/>
</dbReference>
<feature type="signal peptide" evidence="12">
    <location>
        <begin position="1"/>
        <end position="27"/>
    </location>
</feature>
<comment type="subcellular location">
    <subcellularLocation>
        <location evidence="2">Secreted</location>
        <location evidence="2">Extracellular space</location>
        <location evidence="2">Apoplast</location>
    </subcellularLocation>
</comment>
<keyword evidence="16" id="KW-1185">Reference proteome</keyword>
<evidence type="ECO:0000256" key="3">
    <source>
        <dbReference type="ARBA" id="ARBA00009809"/>
    </source>
</evidence>
<sequence>MAGTARILPAAAAALLLLLCIAGGARAANVTYDHRALVIDGVRRVLVSGSIHYPRSTPDMWPGLIQKAKDGGLDVIETYVFWDIHEPVRGQYDFEGRKDLAAFVKTVADAGLYVHLRIGPYVCAEWNYGGFPLWLHFIPGIKFRTDNEPFKAEMQRFTAKVVDTMKGAGLYASQGGPIILSQIENEYGNIDSAYGAPGKAYMRWAAGMAVSLDTGVPWVMCQQADAPDPLINTCNGFYCDQFTPNSAAKPKMWTENWSGWFLSFGGAVPYRPVEDLAFAVARFYQRGGTFQNYYMYHGGTNLDRSSGGPFIATSYDYDAPIDEYGLVRQPKWGHLRDVHKAIKLCEPALIATDPSYTSLGPNVEAAVYKVGSVCAAFLANIDGQSDKTVTFNGKMYRLPAWSVSILPDCKNVVLNTAQINSQTTGSEMRYLESSNVASDGSFVTPELAVSDWSYAIEPVGITKDNALTKAGLMEQINTTADASDFLWYSTSITVKGDEPYLNGSQSNLAVNSLGHVLQVYINGKIAGSAQGSASSSLISWQKPIELVPGKNKIDLLSATVGLSNYGAFFDLVGAGITGPVKLSGLNGALDLSSAEWTYQRRRFAPI</sequence>
<evidence type="ECO:0000259" key="13">
    <source>
        <dbReference type="Pfam" id="PF01301"/>
    </source>
</evidence>
<keyword evidence="5" id="KW-0052">Apoplast</keyword>
<dbReference type="Pfam" id="PF17834">
    <property type="entry name" value="GHD"/>
    <property type="match status" value="1"/>
</dbReference>
<dbReference type="FunFam" id="2.60.120.260:FF:000061">
    <property type="entry name" value="Beta-galactosidase"/>
    <property type="match status" value="1"/>
</dbReference>
<protein>
    <recommendedName>
        <fullName evidence="4 10">Beta-galactosidase</fullName>
        <ecNumber evidence="4 10">3.2.1.23</ecNumber>
    </recommendedName>
</protein>
<organism evidence="15 16">
    <name type="scientific">Zea mays</name>
    <name type="common">Maize</name>
    <dbReference type="NCBI Taxonomy" id="4577"/>
    <lineage>
        <taxon>Eukaryota</taxon>
        <taxon>Viridiplantae</taxon>
        <taxon>Streptophyta</taxon>
        <taxon>Embryophyta</taxon>
        <taxon>Tracheophyta</taxon>
        <taxon>Spermatophyta</taxon>
        <taxon>Magnoliopsida</taxon>
        <taxon>Liliopsida</taxon>
        <taxon>Poales</taxon>
        <taxon>Poaceae</taxon>
        <taxon>PACMAD clade</taxon>
        <taxon>Panicoideae</taxon>
        <taxon>Andropogonodae</taxon>
        <taxon>Andropogoneae</taxon>
        <taxon>Tripsacinae</taxon>
        <taxon>Zea</taxon>
    </lineage>
</organism>
<dbReference type="FunFam" id="2.60.120.260:FF:000142">
    <property type="entry name" value="Beta-galactosidase"/>
    <property type="match status" value="1"/>
</dbReference>
<dbReference type="InterPro" id="IPR001944">
    <property type="entry name" value="Glycoside_Hdrlase_35"/>
</dbReference>
<dbReference type="PANTHER" id="PTHR23421">
    <property type="entry name" value="BETA-GALACTOSIDASE RELATED"/>
    <property type="match status" value="1"/>
</dbReference>
<feature type="chain" id="PRO_5032768519" description="Beta-galactosidase" evidence="12">
    <location>
        <begin position="28"/>
        <end position="606"/>
    </location>
</feature>
<dbReference type="EnsemblPlants" id="Zm00001eb011050_T002">
    <property type="protein sequence ID" value="Zm00001eb011050_P002"/>
    <property type="gene ID" value="Zm00001eb011050"/>
</dbReference>
<feature type="domain" description="Glycoside hydrolase 35 catalytic" evidence="13">
    <location>
        <begin position="37"/>
        <end position="341"/>
    </location>
</feature>
<evidence type="ECO:0000256" key="1">
    <source>
        <dbReference type="ARBA" id="ARBA00001412"/>
    </source>
</evidence>
<dbReference type="GO" id="GO:0005975">
    <property type="term" value="P:carbohydrate metabolic process"/>
    <property type="evidence" value="ECO:0007669"/>
    <property type="project" value="InterPro"/>
</dbReference>
<evidence type="ECO:0000256" key="4">
    <source>
        <dbReference type="ARBA" id="ARBA00012756"/>
    </source>
</evidence>
<dbReference type="SUPFAM" id="SSF49785">
    <property type="entry name" value="Galactose-binding domain-like"/>
    <property type="match status" value="1"/>
</dbReference>
<evidence type="ECO:0000313" key="16">
    <source>
        <dbReference type="Proteomes" id="UP000007305"/>
    </source>
</evidence>
<evidence type="ECO:0000259" key="14">
    <source>
        <dbReference type="Pfam" id="PF17834"/>
    </source>
</evidence>
<dbReference type="AlphaFoldDB" id="A0A804LHA1"/>
<dbReference type="InterPro" id="IPR031330">
    <property type="entry name" value="Gly_Hdrlase_35_cat"/>
</dbReference>
<dbReference type="Gene3D" id="3.20.20.80">
    <property type="entry name" value="Glycosidases"/>
    <property type="match status" value="1"/>
</dbReference>
<keyword evidence="17" id="KW-1267">Proteomics identification</keyword>
<dbReference type="PRINTS" id="PR00742">
    <property type="entry name" value="GLHYDRLASE35"/>
</dbReference>
<evidence type="ECO:0000256" key="5">
    <source>
        <dbReference type="ARBA" id="ARBA00022523"/>
    </source>
</evidence>
<comment type="catalytic activity">
    <reaction evidence="1 10">
        <text>Hydrolysis of terminal non-reducing beta-D-galactose residues in beta-D-galactosides.</text>
        <dbReference type="EC" id="3.2.1.23"/>
    </reaction>
</comment>
<evidence type="ECO:0000256" key="9">
    <source>
        <dbReference type="ARBA" id="ARBA00023295"/>
    </source>
</evidence>
<dbReference type="GO" id="GO:0048046">
    <property type="term" value="C:apoplast"/>
    <property type="evidence" value="ECO:0007669"/>
    <property type="project" value="UniProtKB-SubCell"/>
</dbReference>
<proteinExistence type="evidence at protein level"/>
<keyword evidence="9 10" id="KW-0326">Glycosidase</keyword>
<dbReference type="Pfam" id="PF01301">
    <property type="entry name" value="Glyco_hydro_35"/>
    <property type="match status" value="1"/>
</dbReference>
<name>A0A804LHA1_MAIZE</name>
<keyword evidence="7 12" id="KW-0732">Signal</keyword>
<dbReference type="InterPro" id="IPR008979">
    <property type="entry name" value="Galactose-bd-like_sf"/>
</dbReference>
<dbReference type="Proteomes" id="UP000007305">
    <property type="component" value="Chromosome 1"/>
</dbReference>